<protein>
    <submittedName>
        <fullName evidence="2">DUF1275 domain-containing protein</fullName>
    </submittedName>
</protein>
<keyword evidence="1" id="KW-0472">Membrane</keyword>
<proteinExistence type="predicted"/>
<keyword evidence="3" id="KW-1185">Reference proteome</keyword>
<dbReference type="EMBL" id="JAINVZ010000023">
    <property type="protein sequence ID" value="MBY8888327.1"/>
    <property type="molecule type" value="Genomic_DNA"/>
</dbReference>
<dbReference type="PANTHER" id="PTHR37314">
    <property type="entry name" value="SLR0142 PROTEIN"/>
    <property type="match status" value="1"/>
</dbReference>
<dbReference type="Proteomes" id="UP001198565">
    <property type="component" value="Unassembled WGS sequence"/>
</dbReference>
<evidence type="ECO:0000256" key="1">
    <source>
        <dbReference type="SAM" id="Phobius"/>
    </source>
</evidence>
<evidence type="ECO:0000313" key="2">
    <source>
        <dbReference type="EMBL" id="MBY8888327.1"/>
    </source>
</evidence>
<dbReference type="InterPro" id="IPR010699">
    <property type="entry name" value="DUF1275"/>
</dbReference>
<dbReference type="Pfam" id="PF06912">
    <property type="entry name" value="DUF1275"/>
    <property type="match status" value="1"/>
</dbReference>
<organism evidence="2 3">
    <name type="scientific">Streptantibioticus parmotrematis</name>
    <dbReference type="NCBI Taxonomy" id="2873249"/>
    <lineage>
        <taxon>Bacteria</taxon>
        <taxon>Bacillati</taxon>
        <taxon>Actinomycetota</taxon>
        <taxon>Actinomycetes</taxon>
        <taxon>Kitasatosporales</taxon>
        <taxon>Streptomycetaceae</taxon>
        <taxon>Streptantibioticus</taxon>
    </lineage>
</organism>
<keyword evidence="1" id="KW-0812">Transmembrane</keyword>
<sequence>MTLLSAASGAVDALAFTALGHVFAGVMTGNLALLGIACGGDRFGDVAAPLIALAGYVAGTAAAARYCGPRPDGPGEGWPTRTLAVLAAEVVLLALNAVAWAVGGAPPTGAPRDVLLGVAAVAMGAQSGAMLGAGTAARPSTYLTGALTTFVSRAAAGAPQETGRWVPIRLGALAAGAGAAAALHRGAAPWAAALPPLLVAAGALTAARARRERGRTAAAAPQEA</sequence>
<dbReference type="PANTHER" id="PTHR37314:SF4">
    <property type="entry name" value="UPF0700 TRANSMEMBRANE PROTEIN YOAK"/>
    <property type="match status" value="1"/>
</dbReference>
<dbReference type="RefSeq" id="WP_222981051.1">
    <property type="nucleotide sequence ID" value="NZ_JAINVZ010000023.1"/>
</dbReference>
<accession>A0ABS7QYM8</accession>
<comment type="caution">
    <text evidence="2">The sequence shown here is derived from an EMBL/GenBank/DDBJ whole genome shotgun (WGS) entry which is preliminary data.</text>
</comment>
<evidence type="ECO:0000313" key="3">
    <source>
        <dbReference type="Proteomes" id="UP001198565"/>
    </source>
</evidence>
<feature type="transmembrane region" description="Helical" evidence="1">
    <location>
        <begin position="46"/>
        <end position="64"/>
    </location>
</feature>
<feature type="transmembrane region" description="Helical" evidence="1">
    <location>
        <begin position="13"/>
        <end position="34"/>
    </location>
</feature>
<keyword evidence="1" id="KW-1133">Transmembrane helix</keyword>
<feature type="transmembrane region" description="Helical" evidence="1">
    <location>
        <begin position="84"/>
        <end position="102"/>
    </location>
</feature>
<reference evidence="2 3" key="1">
    <citation type="submission" date="2021-08" db="EMBL/GenBank/DDBJ databases">
        <title>Streptomyces sp. PTM05 isolated from lichen.</title>
        <authorList>
            <person name="Somphong A."/>
            <person name="Phongsopitanun W."/>
            <person name="Tanasupawat S."/>
        </authorList>
    </citation>
    <scope>NUCLEOTIDE SEQUENCE [LARGE SCALE GENOMIC DNA]</scope>
    <source>
        <strain evidence="2 3">Ptm05</strain>
    </source>
</reference>
<gene>
    <name evidence="2" type="ORF">K7472_26315</name>
</gene>
<feature type="transmembrane region" description="Helical" evidence="1">
    <location>
        <begin position="187"/>
        <end position="207"/>
    </location>
</feature>
<feature type="transmembrane region" description="Helical" evidence="1">
    <location>
        <begin position="114"/>
        <end position="137"/>
    </location>
</feature>
<name>A0ABS7QYM8_9ACTN</name>